<reference evidence="1" key="1">
    <citation type="submission" date="2021-01" db="EMBL/GenBank/DDBJ databases">
        <authorList>
            <consortium name="Genoscope - CEA"/>
            <person name="William W."/>
        </authorList>
    </citation>
    <scope>NUCLEOTIDE SEQUENCE</scope>
</reference>
<evidence type="ECO:0000313" key="1">
    <source>
        <dbReference type="EMBL" id="CAD8119367.1"/>
    </source>
</evidence>
<dbReference type="EMBL" id="CAJJDM010000322">
    <property type="protein sequence ID" value="CAD8119367.1"/>
    <property type="molecule type" value="Genomic_DNA"/>
</dbReference>
<sequence>MEEYMIKKDSNKGHGQIQVNNFGILVKQYMQVNIKMVQKLGDGIQIIENKIISNFKQLVVDNIKIRDSRLINGQN</sequence>
<comment type="caution">
    <text evidence="1">The sequence shown here is derived from an EMBL/GenBank/DDBJ whole genome shotgun (WGS) entry which is preliminary data.</text>
</comment>
<proteinExistence type="predicted"/>
<organism evidence="1 2">
    <name type="scientific">Paramecium primaurelia</name>
    <dbReference type="NCBI Taxonomy" id="5886"/>
    <lineage>
        <taxon>Eukaryota</taxon>
        <taxon>Sar</taxon>
        <taxon>Alveolata</taxon>
        <taxon>Ciliophora</taxon>
        <taxon>Intramacronucleata</taxon>
        <taxon>Oligohymenophorea</taxon>
        <taxon>Peniculida</taxon>
        <taxon>Parameciidae</taxon>
        <taxon>Paramecium</taxon>
    </lineage>
</organism>
<gene>
    <name evidence="1" type="ORF">PPRIM_AZ9-3.1.T3130004</name>
</gene>
<evidence type="ECO:0000313" key="2">
    <source>
        <dbReference type="Proteomes" id="UP000688137"/>
    </source>
</evidence>
<accession>A0A8S1QX46</accession>
<protein>
    <submittedName>
        <fullName evidence="1">Uncharacterized protein</fullName>
    </submittedName>
</protein>
<keyword evidence="2" id="KW-1185">Reference proteome</keyword>
<name>A0A8S1QX46_PARPR</name>
<dbReference type="AlphaFoldDB" id="A0A8S1QX46"/>
<dbReference type="Proteomes" id="UP000688137">
    <property type="component" value="Unassembled WGS sequence"/>
</dbReference>